<evidence type="ECO:0000313" key="1">
    <source>
        <dbReference type="EMBL" id="MET3732792.1"/>
    </source>
</evidence>
<sequence length="156" mass="18687">MKIQLDSIHWNYQVPEEFEIKLENYIVDFLGGKNPLLEVYKPEESHVNFLKVNYQESHNLKSLTLDIYAFTLVEAYKKGYNTEAFSAEVQLERKTIQNQDYYLIRSQILHKESNYQYVSDVYLAEILEKEFMVTITYDNDEDKQKLEDSFFNSYFS</sequence>
<reference evidence="1 2" key="1">
    <citation type="submission" date="2024-06" db="EMBL/GenBank/DDBJ databases">
        <title>Genomic Encyclopedia of Type Strains, Phase IV (KMG-IV): sequencing the most valuable type-strain genomes for metagenomic binning, comparative biology and taxonomic classification.</title>
        <authorList>
            <person name="Goeker M."/>
        </authorList>
    </citation>
    <scope>NUCLEOTIDE SEQUENCE [LARGE SCALE GENOMIC DNA]</scope>
    <source>
        <strain evidence="1 2">DSM 29388</strain>
    </source>
</reference>
<evidence type="ECO:0000313" key="2">
    <source>
        <dbReference type="Proteomes" id="UP001549146"/>
    </source>
</evidence>
<dbReference type="EMBL" id="JBEPMO010000019">
    <property type="protein sequence ID" value="MET3732792.1"/>
    <property type="molecule type" value="Genomic_DNA"/>
</dbReference>
<dbReference type="Proteomes" id="UP001549146">
    <property type="component" value="Unassembled WGS sequence"/>
</dbReference>
<keyword evidence="2" id="KW-1185">Reference proteome</keyword>
<gene>
    <name evidence="1" type="ORF">ABID46_002383</name>
</gene>
<proteinExistence type="predicted"/>
<name>A0ABV2LW54_9FLAO</name>
<organism evidence="1 2">
    <name type="scientific">Moheibacter stercoris</name>
    <dbReference type="NCBI Taxonomy" id="1628251"/>
    <lineage>
        <taxon>Bacteria</taxon>
        <taxon>Pseudomonadati</taxon>
        <taxon>Bacteroidota</taxon>
        <taxon>Flavobacteriia</taxon>
        <taxon>Flavobacteriales</taxon>
        <taxon>Weeksellaceae</taxon>
        <taxon>Moheibacter</taxon>
    </lineage>
</organism>
<dbReference type="RefSeq" id="WP_354510345.1">
    <property type="nucleotide sequence ID" value="NZ_JBEPMO010000019.1"/>
</dbReference>
<comment type="caution">
    <text evidence="1">The sequence shown here is derived from an EMBL/GenBank/DDBJ whole genome shotgun (WGS) entry which is preliminary data.</text>
</comment>
<protein>
    <recommendedName>
        <fullName evidence="3">Immunity protein 50</fullName>
    </recommendedName>
</protein>
<evidence type="ECO:0008006" key="3">
    <source>
        <dbReference type="Google" id="ProtNLM"/>
    </source>
</evidence>
<accession>A0ABV2LW54</accession>